<dbReference type="OrthoDB" id="443076at2759"/>
<comment type="caution">
    <text evidence="2">The sequence shown here is derived from an EMBL/GenBank/DDBJ whole genome shotgun (WGS) entry which is preliminary data.</text>
</comment>
<protein>
    <submittedName>
        <fullName evidence="2">Uncharacterized protein</fullName>
    </submittedName>
</protein>
<dbReference type="Proteomes" id="UP000186817">
    <property type="component" value="Unassembled WGS sequence"/>
</dbReference>
<reference evidence="2 3" key="1">
    <citation type="submission" date="2016-02" db="EMBL/GenBank/DDBJ databases">
        <title>Genome analysis of coral dinoflagellate symbionts highlights evolutionary adaptations to a symbiotic lifestyle.</title>
        <authorList>
            <person name="Aranda M."/>
            <person name="Li Y."/>
            <person name="Liew Y.J."/>
            <person name="Baumgarten S."/>
            <person name="Simakov O."/>
            <person name="Wilson M."/>
            <person name="Piel J."/>
            <person name="Ashoor H."/>
            <person name="Bougouffa S."/>
            <person name="Bajic V.B."/>
            <person name="Ryu T."/>
            <person name="Ravasi T."/>
            <person name="Bayer T."/>
            <person name="Micklem G."/>
            <person name="Kim H."/>
            <person name="Bhak J."/>
            <person name="Lajeunesse T.C."/>
            <person name="Voolstra C.R."/>
        </authorList>
    </citation>
    <scope>NUCLEOTIDE SEQUENCE [LARGE SCALE GENOMIC DNA]</scope>
    <source>
        <strain evidence="2 3">CCMP2467</strain>
    </source>
</reference>
<evidence type="ECO:0000313" key="2">
    <source>
        <dbReference type="EMBL" id="OLQ13783.1"/>
    </source>
</evidence>
<gene>
    <name evidence="2" type="ORF">AK812_SmicGene2182</name>
</gene>
<feature type="transmembrane region" description="Helical" evidence="1">
    <location>
        <begin position="299"/>
        <end position="317"/>
    </location>
</feature>
<evidence type="ECO:0000313" key="3">
    <source>
        <dbReference type="Proteomes" id="UP000186817"/>
    </source>
</evidence>
<feature type="transmembrane region" description="Helical" evidence="1">
    <location>
        <begin position="73"/>
        <end position="92"/>
    </location>
</feature>
<feature type="transmembrane region" description="Helical" evidence="1">
    <location>
        <begin position="47"/>
        <end position="66"/>
    </location>
</feature>
<name>A0A1Q9F2A1_SYMMI</name>
<keyword evidence="1" id="KW-1133">Transmembrane helix</keyword>
<keyword evidence="1" id="KW-0472">Membrane</keyword>
<accession>A0A1Q9F2A1</accession>
<dbReference type="AlphaFoldDB" id="A0A1Q9F2A1"/>
<keyword evidence="1" id="KW-0812">Transmembrane</keyword>
<proteinExistence type="predicted"/>
<organism evidence="2 3">
    <name type="scientific">Symbiodinium microadriaticum</name>
    <name type="common">Dinoflagellate</name>
    <name type="synonym">Zooxanthella microadriatica</name>
    <dbReference type="NCBI Taxonomy" id="2951"/>
    <lineage>
        <taxon>Eukaryota</taxon>
        <taxon>Sar</taxon>
        <taxon>Alveolata</taxon>
        <taxon>Dinophyceae</taxon>
        <taxon>Suessiales</taxon>
        <taxon>Symbiodiniaceae</taxon>
        <taxon>Symbiodinium</taxon>
    </lineage>
</organism>
<sequence>MEVLCLVVELLKHPGIMMTVNKMKTIMVMTILTSDYVRAPETKGTTILLLYCALKLLAFHLIYHAAMARGCPALCTLLVVLGACGAFSGSFVTGRLPGCSPPARVEAQTRRASDGDSTSRRGFLVPALPCALRQAQEAEHGSAALQSQVSGDQSKWTQCCVTQDTGNIAIKSHTFHQEALEILGNITYAGAYGWKDGFNIYPYKEHCLHALQLDICPMVQQTLFDDFGVFKSYARVIEMIRAFDAKHHFKTESYWLRAPACPDGMESATDADRCTQDLESFLQFLRVFKNSMETITNPSPATAVVGILTLLIVYVLTREEKARKGKVCVRSQQYLDDYLADPAKVERLAAKGVPYDKMRSYLQDPGCVEFADYWQNLLTARSFWDAGEEYKVG</sequence>
<evidence type="ECO:0000256" key="1">
    <source>
        <dbReference type="SAM" id="Phobius"/>
    </source>
</evidence>
<keyword evidence="3" id="KW-1185">Reference proteome</keyword>
<dbReference type="EMBL" id="LSRX01000023">
    <property type="protein sequence ID" value="OLQ13783.1"/>
    <property type="molecule type" value="Genomic_DNA"/>
</dbReference>